<feature type="region of interest" description="Disordered" evidence="1">
    <location>
        <begin position="252"/>
        <end position="272"/>
    </location>
</feature>
<feature type="compositionally biased region" description="Polar residues" evidence="1">
    <location>
        <begin position="28"/>
        <end position="40"/>
    </location>
</feature>
<feature type="compositionally biased region" description="Basic and acidic residues" evidence="1">
    <location>
        <begin position="41"/>
        <end position="51"/>
    </location>
</feature>
<name>A0A8S9QC89_BRACR</name>
<dbReference type="Proteomes" id="UP000712600">
    <property type="component" value="Unassembled WGS sequence"/>
</dbReference>
<protein>
    <submittedName>
        <fullName evidence="2">Uncharacterized protein</fullName>
    </submittedName>
</protein>
<dbReference type="AlphaFoldDB" id="A0A8S9QC89"/>
<gene>
    <name evidence="2" type="ORF">F2Q69_00021187</name>
</gene>
<evidence type="ECO:0000313" key="3">
    <source>
        <dbReference type="Proteomes" id="UP000712600"/>
    </source>
</evidence>
<feature type="compositionally biased region" description="Basic and acidic residues" evidence="1">
    <location>
        <begin position="60"/>
        <end position="70"/>
    </location>
</feature>
<accession>A0A8S9QC89</accession>
<organism evidence="2 3">
    <name type="scientific">Brassica cretica</name>
    <name type="common">Mustard</name>
    <dbReference type="NCBI Taxonomy" id="69181"/>
    <lineage>
        <taxon>Eukaryota</taxon>
        <taxon>Viridiplantae</taxon>
        <taxon>Streptophyta</taxon>
        <taxon>Embryophyta</taxon>
        <taxon>Tracheophyta</taxon>
        <taxon>Spermatophyta</taxon>
        <taxon>Magnoliopsida</taxon>
        <taxon>eudicotyledons</taxon>
        <taxon>Gunneridae</taxon>
        <taxon>Pentapetalae</taxon>
        <taxon>rosids</taxon>
        <taxon>malvids</taxon>
        <taxon>Brassicales</taxon>
        <taxon>Brassicaceae</taxon>
        <taxon>Brassiceae</taxon>
        <taxon>Brassica</taxon>
    </lineage>
</organism>
<reference evidence="2" key="1">
    <citation type="submission" date="2019-12" db="EMBL/GenBank/DDBJ databases">
        <title>Genome sequencing and annotation of Brassica cretica.</title>
        <authorList>
            <person name="Studholme D.J."/>
            <person name="Sarris P."/>
        </authorList>
    </citation>
    <scope>NUCLEOTIDE SEQUENCE</scope>
    <source>
        <strain evidence="2">PFS-109/04</strain>
        <tissue evidence="2">Leaf</tissue>
    </source>
</reference>
<comment type="caution">
    <text evidence="2">The sequence shown here is derived from an EMBL/GenBank/DDBJ whole genome shotgun (WGS) entry which is preliminary data.</text>
</comment>
<evidence type="ECO:0000256" key="1">
    <source>
        <dbReference type="SAM" id="MobiDB-lite"/>
    </source>
</evidence>
<evidence type="ECO:0000313" key="2">
    <source>
        <dbReference type="EMBL" id="KAF3539757.1"/>
    </source>
</evidence>
<proteinExistence type="predicted"/>
<feature type="region of interest" description="Disordered" evidence="1">
    <location>
        <begin position="28"/>
        <end position="86"/>
    </location>
</feature>
<sequence length="441" mass="49320">MKILSKCYLIVLSSLDRRVVIRSTSPHSTVLSSLRSTSPHSTDESSLDRRVLTRPTSPHSTDESSLDRRVLTRPTSPHSTDESSLDRRVLTRPFCRHFDRRIVVSIRFKLSMRPSLNPTDESSSRLFTSLLTVLGSNSWRPLWGMGNDSSKANWHSRVDPPQDSQLLRSLSRGHSTCNSCGHSTRTLTSLDSISCGYSAHIDPSQSLRSLYPRGVDVSTQQQGLAEAYPYLLRHSIDESSLDRSVVTSIDESSLDRRVLTRPTSPHSTEESSLDRSLRVISIRFKLSMKTSPNPTDESSSRLFTSLLTVLGSNSWRPPWGNGEVSSRKIELDDSSKANWHSRVDPPHDSQLLRSLSRGHSTCNSFGHSTRTLTVTRLAPCGHSTRTLAVTRLALFAVTRLAPLRSLDSLSRSHSARIALWQSLRLLASLEHDVIPRRHVHP</sequence>
<dbReference type="EMBL" id="QGKX02001290">
    <property type="protein sequence ID" value="KAF3539757.1"/>
    <property type="molecule type" value="Genomic_DNA"/>
</dbReference>